<protein>
    <submittedName>
        <fullName evidence="2">Uncharacterized protein</fullName>
    </submittedName>
</protein>
<keyword evidence="3" id="KW-1185">Reference proteome</keyword>
<dbReference type="AlphaFoldDB" id="A0A229SR54"/>
<evidence type="ECO:0000313" key="3">
    <source>
        <dbReference type="Proteomes" id="UP000215199"/>
    </source>
</evidence>
<dbReference type="OrthoDB" id="3623664at2"/>
<accession>A0A229SR54</accession>
<feature type="region of interest" description="Disordered" evidence="1">
    <location>
        <begin position="29"/>
        <end position="69"/>
    </location>
</feature>
<reference evidence="3" key="1">
    <citation type="submission" date="2017-07" db="EMBL/GenBank/DDBJ databases">
        <title>Comparative genome mining reveals phylogenetic distribution patterns of secondary metabolites in Amycolatopsis.</title>
        <authorList>
            <person name="Adamek M."/>
            <person name="Alanjary M."/>
            <person name="Sales-Ortells H."/>
            <person name="Goodfellow M."/>
            <person name="Bull A.T."/>
            <person name="Kalinowski J."/>
            <person name="Ziemert N."/>
        </authorList>
    </citation>
    <scope>NUCLEOTIDE SEQUENCE [LARGE SCALE GENOMIC DNA]</scope>
    <source>
        <strain evidence="3">H5</strain>
    </source>
</reference>
<feature type="compositionally biased region" description="Basic and acidic residues" evidence="1">
    <location>
        <begin position="50"/>
        <end position="69"/>
    </location>
</feature>
<dbReference type="Proteomes" id="UP000215199">
    <property type="component" value="Unassembled WGS sequence"/>
</dbReference>
<gene>
    <name evidence="2" type="ORF">CF165_38530</name>
</gene>
<dbReference type="EMBL" id="NMUL01000047">
    <property type="protein sequence ID" value="OXM61376.1"/>
    <property type="molecule type" value="Genomic_DNA"/>
</dbReference>
<proteinExistence type="predicted"/>
<sequence length="69" mass="7563">MVQTIELYRPEAHRLVMDHAREGAEFARTIAPSQSDGYPDGIDADDGELGGERHDRPVEPGCRDRAGTA</sequence>
<organism evidence="2 3">
    <name type="scientific">Amycolatopsis vastitatis</name>
    <dbReference type="NCBI Taxonomy" id="1905142"/>
    <lineage>
        <taxon>Bacteria</taxon>
        <taxon>Bacillati</taxon>
        <taxon>Actinomycetota</taxon>
        <taxon>Actinomycetes</taxon>
        <taxon>Pseudonocardiales</taxon>
        <taxon>Pseudonocardiaceae</taxon>
        <taxon>Amycolatopsis</taxon>
    </lineage>
</organism>
<name>A0A229SR54_9PSEU</name>
<evidence type="ECO:0000313" key="2">
    <source>
        <dbReference type="EMBL" id="OXM61376.1"/>
    </source>
</evidence>
<evidence type="ECO:0000256" key="1">
    <source>
        <dbReference type="SAM" id="MobiDB-lite"/>
    </source>
</evidence>
<comment type="caution">
    <text evidence="2">The sequence shown here is derived from an EMBL/GenBank/DDBJ whole genome shotgun (WGS) entry which is preliminary data.</text>
</comment>
<dbReference type="RefSeq" id="WP_093952534.1">
    <property type="nucleotide sequence ID" value="NZ_NMUL01000047.1"/>
</dbReference>